<keyword evidence="6" id="KW-1003">Cell membrane</keyword>
<feature type="region of interest" description="G3" evidence="7">
    <location>
        <begin position="68"/>
        <end position="71"/>
    </location>
</feature>
<evidence type="ECO:0000256" key="6">
    <source>
        <dbReference type="HAMAP-Rule" id="MF_00367"/>
    </source>
</evidence>
<accession>A0A5B8UAJ4</accession>
<keyword evidence="12" id="KW-1185">Reference proteome</keyword>
<dbReference type="CDD" id="cd04163">
    <property type="entry name" value="Era"/>
    <property type="match status" value="1"/>
</dbReference>
<dbReference type="InterPro" id="IPR006073">
    <property type="entry name" value="GTP-bd"/>
</dbReference>
<dbReference type="PROSITE" id="PS51713">
    <property type="entry name" value="G_ERA"/>
    <property type="match status" value="1"/>
</dbReference>
<dbReference type="GO" id="GO:0000028">
    <property type="term" value="P:ribosomal small subunit assembly"/>
    <property type="evidence" value="ECO:0007669"/>
    <property type="project" value="TreeGrafter"/>
</dbReference>
<dbReference type="GO" id="GO:0005525">
    <property type="term" value="F:GTP binding"/>
    <property type="evidence" value="ECO:0007669"/>
    <property type="project" value="UniProtKB-UniRule"/>
</dbReference>
<feature type="domain" description="Era-type G" evidence="10">
    <location>
        <begin position="13"/>
        <end position="180"/>
    </location>
</feature>
<evidence type="ECO:0000313" key="12">
    <source>
        <dbReference type="Proteomes" id="UP000321805"/>
    </source>
</evidence>
<dbReference type="KEGG" id="bsol:FSW04_20005"/>
<evidence type="ECO:0000259" key="9">
    <source>
        <dbReference type="PROSITE" id="PS50823"/>
    </source>
</evidence>
<dbReference type="InterPro" id="IPR004044">
    <property type="entry name" value="KH_dom_type_2"/>
</dbReference>
<dbReference type="SUPFAM" id="SSF52540">
    <property type="entry name" value="P-loop containing nucleoside triphosphate hydrolases"/>
    <property type="match status" value="1"/>
</dbReference>
<dbReference type="NCBIfam" id="NF000908">
    <property type="entry name" value="PRK00089.1"/>
    <property type="match status" value="1"/>
</dbReference>
<dbReference type="PANTHER" id="PTHR42698:SF1">
    <property type="entry name" value="GTPASE ERA, MITOCHONDRIAL"/>
    <property type="match status" value="1"/>
</dbReference>
<keyword evidence="6" id="KW-0472">Membrane</keyword>
<dbReference type="GO" id="GO:0003924">
    <property type="term" value="F:GTPase activity"/>
    <property type="evidence" value="ECO:0007669"/>
    <property type="project" value="UniProtKB-UniRule"/>
</dbReference>
<name>A0A5B8UAJ4_9ACTN</name>
<feature type="domain" description="KH type-2" evidence="9">
    <location>
        <begin position="242"/>
        <end position="288"/>
    </location>
</feature>
<dbReference type="Pfam" id="PF01926">
    <property type="entry name" value="MMR_HSR1"/>
    <property type="match status" value="1"/>
</dbReference>
<dbReference type="Pfam" id="PF07650">
    <property type="entry name" value="KH_2"/>
    <property type="match status" value="1"/>
</dbReference>
<dbReference type="PROSITE" id="PS50823">
    <property type="entry name" value="KH_TYPE_2"/>
    <property type="match status" value="1"/>
</dbReference>
<feature type="region of interest" description="G4" evidence="7">
    <location>
        <begin position="130"/>
        <end position="133"/>
    </location>
</feature>
<dbReference type="GO" id="GO:0005829">
    <property type="term" value="C:cytosol"/>
    <property type="evidence" value="ECO:0007669"/>
    <property type="project" value="TreeGrafter"/>
</dbReference>
<evidence type="ECO:0000256" key="5">
    <source>
        <dbReference type="ARBA" id="ARBA00023134"/>
    </source>
</evidence>
<dbReference type="Proteomes" id="UP000321805">
    <property type="component" value="Chromosome"/>
</dbReference>
<dbReference type="Gene3D" id="3.30.300.20">
    <property type="match status" value="1"/>
</dbReference>
<evidence type="ECO:0000256" key="7">
    <source>
        <dbReference type="PROSITE-ProRule" id="PRU01050"/>
    </source>
</evidence>
<keyword evidence="5 6" id="KW-0342">GTP-binding</keyword>
<evidence type="ECO:0000259" key="10">
    <source>
        <dbReference type="PROSITE" id="PS51713"/>
    </source>
</evidence>
<dbReference type="GO" id="GO:0043024">
    <property type="term" value="F:ribosomal small subunit binding"/>
    <property type="evidence" value="ECO:0007669"/>
    <property type="project" value="TreeGrafter"/>
</dbReference>
<keyword evidence="6" id="KW-0963">Cytoplasm</keyword>
<keyword evidence="6" id="KW-0690">Ribosome biogenesis</keyword>
<comment type="subcellular location">
    <subcellularLocation>
        <location evidence="6">Cytoplasm</location>
    </subcellularLocation>
    <subcellularLocation>
        <location evidence="6">Cell membrane</location>
        <topology evidence="6">Peripheral membrane protein</topology>
    </subcellularLocation>
</comment>
<dbReference type="SUPFAM" id="SSF54814">
    <property type="entry name" value="Prokaryotic type KH domain (KH-domain type II)"/>
    <property type="match status" value="1"/>
</dbReference>
<comment type="subunit">
    <text evidence="6">Monomer.</text>
</comment>
<dbReference type="OrthoDB" id="9805918at2"/>
<dbReference type="Gene3D" id="3.40.50.300">
    <property type="entry name" value="P-loop containing nucleotide triphosphate hydrolases"/>
    <property type="match status" value="1"/>
</dbReference>
<evidence type="ECO:0000256" key="1">
    <source>
        <dbReference type="ARBA" id="ARBA00007921"/>
    </source>
</evidence>
<evidence type="ECO:0000256" key="2">
    <source>
        <dbReference type="ARBA" id="ARBA00020484"/>
    </source>
</evidence>
<proteinExistence type="inferred from homology"/>
<dbReference type="InterPro" id="IPR005662">
    <property type="entry name" value="GTPase_Era-like"/>
</dbReference>
<evidence type="ECO:0000256" key="3">
    <source>
        <dbReference type="ARBA" id="ARBA00022741"/>
    </source>
</evidence>
<dbReference type="PANTHER" id="PTHR42698">
    <property type="entry name" value="GTPASE ERA"/>
    <property type="match status" value="1"/>
</dbReference>
<dbReference type="InterPro" id="IPR027417">
    <property type="entry name" value="P-loop_NTPase"/>
</dbReference>
<dbReference type="AlphaFoldDB" id="A0A5B8UAJ4"/>
<gene>
    <name evidence="6" type="primary">era</name>
    <name evidence="11" type="ORF">FSW04_20005</name>
</gene>
<dbReference type="GO" id="GO:0005886">
    <property type="term" value="C:plasma membrane"/>
    <property type="evidence" value="ECO:0007669"/>
    <property type="project" value="UniProtKB-SubCell"/>
</dbReference>
<organism evidence="11 12">
    <name type="scientific">Baekduia soli</name>
    <dbReference type="NCBI Taxonomy" id="496014"/>
    <lineage>
        <taxon>Bacteria</taxon>
        <taxon>Bacillati</taxon>
        <taxon>Actinomycetota</taxon>
        <taxon>Thermoleophilia</taxon>
        <taxon>Solirubrobacterales</taxon>
        <taxon>Baekduiaceae</taxon>
        <taxon>Baekduia</taxon>
    </lineage>
</organism>
<feature type="region of interest" description="G5" evidence="7">
    <location>
        <begin position="159"/>
        <end position="161"/>
    </location>
</feature>
<dbReference type="NCBIfam" id="TIGR00231">
    <property type="entry name" value="small_GTP"/>
    <property type="match status" value="1"/>
</dbReference>
<dbReference type="PRINTS" id="PR00326">
    <property type="entry name" value="GTP1OBG"/>
</dbReference>
<feature type="region of interest" description="G1" evidence="7">
    <location>
        <begin position="21"/>
        <end position="28"/>
    </location>
</feature>
<dbReference type="InterPro" id="IPR009019">
    <property type="entry name" value="KH_sf_prok-type"/>
</dbReference>
<comment type="similarity">
    <text evidence="1 6 7 8">Belongs to the TRAFAC class TrmE-Era-EngA-EngB-Septin-like GTPase superfamily. Era GTPase family.</text>
</comment>
<dbReference type="InterPro" id="IPR005225">
    <property type="entry name" value="Small_GTP-bd"/>
</dbReference>
<evidence type="ECO:0000256" key="8">
    <source>
        <dbReference type="RuleBase" id="RU003761"/>
    </source>
</evidence>
<keyword evidence="4 6" id="KW-0694">RNA-binding</keyword>
<dbReference type="GO" id="GO:0070181">
    <property type="term" value="F:small ribosomal subunit rRNA binding"/>
    <property type="evidence" value="ECO:0007669"/>
    <property type="project" value="UniProtKB-UniRule"/>
</dbReference>
<keyword evidence="6" id="KW-0699">rRNA-binding</keyword>
<evidence type="ECO:0000313" key="11">
    <source>
        <dbReference type="EMBL" id="QEC49631.1"/>
    </source>
</evidence>
<keyword evidence="3 6" id="KW-0547">Nucleotide-binding</keyword>
<feature type="binding site" evidence="6">
    <location>
        <begin position="21"/>
        <end position="28"/>
    </location>
    <ligand>
        <name>GTP</name>
        <dbReference type="ChEBI" id="CHEBI:37565"/>
    </ligand>
</feature>
<dbReference type="NCBIfam" id="TIGR00436">
    <property type="entry name" value="era"/>
    <property type="match status" value="1"/>
</dbReference>
<protein>
    <recommendedName>
        <fullName evidence="2 6">GTPase Era</fullName>
    </recommendedName>
</protein>
<dbReference type="InterPro" id="IPR030388">
    <property type="entry name" value="G_ERA_dom"/>
</dbReference>
<dbReference type="HAMAP" id="MF_00367">
    <property type="entry name" value="GTPase_Era"/>
    <property type="match status" value="1"/>
</dbReference>
<feature type="binding site" evidence="6">
    <location>
        <begin position="130"/>
        <end position="133"/>
    </location>
    <ligand>
        <name>GTP</name>
        <dbReference type="ChEBI" id="CHEBI:37565"/>
    </ligand>
</feature>
<evidence type="ECO:0000256" key="4">
    <source>
        <dbReference type="ARBA" id="ARBA00022884"/>
    </source>
</evidence>
<reference evidence="11 12" key="1">
    <citation type="journal article" date="2018" name="J. Microbiol.">
        <title>Baekduia soli gen. nov., sp. nov., a novel bacterium isolated from the soil of Baekdu Mountain and proposal of a novel family name, Baekduiaceae fam. nov.</title>
        <authorList>
            <person name="An D.S."/>
            <person name="Siddiqi M.Z."/>
            <person name="Kim K.H."/>
            <person name="Yu H.S."/>
            <person name="Im W.T."/>
        </authorList>
    </citation>
    <scope>NUCLEOTIDE SEQUENCE [LARGE SCALE GENOMIC DNA]</scope>
    <source>
        <strain evidence="11 12">BR7-21</strain>
    </source>
</reference>
<comment type="caution">
    <text evidence="6">Lacks conserved residue(s) required for the propagation of feature annotation.</text>
</comment>
<dbReference type="EMBL" id="CP042430">
    <property type="protein sequence ID" value="QEC49631.1"/>
    <property type="molecule type" value="Genomic_DNA"/>
</dbReference>
<sequence length="304" mass="32958">MARAEGAAVSATRAGFVALAGRPNVGKSTIVNAIVGQKVAIVSDKPQTTRRAIRGVATRDDVQLVLTDLPGVQKPLDTLTERMQRRVERELAETDVALMVLNAEQGVGPGDRFIARALQNAPCPVVVAVNKVDRLDRAHIIVALQAVSELGVGDEIFPVSARKGTGIDALADHLFSIVPESPFLFDAADHSDLSPYVHLAELIREQVLRRTFQEVPHAVEVVVDEVDTAREGLTIVHAHAWVETESQKGILVGAGGRMIRQIGTGARKELQRELGTKVHLDLIVRVRRGWRGDDALLDRLGFDA</sequence>
<dbReference type="CDD" id="cd22534">
    <property type="entry name" value="KH-II_Era"/>
    <property type="match status" value="1"/>
</dbReference>
<comment type="function">
    <text evidence="6">An essential GTPase that binds both GDP and GTP, with rapid nucleotide exchange. Plays a role in 16S rRNA processing and 30S ribosomal subunit biogenesis and possibly also in cell cycle regulation and energy metabolism.</text>
</comment>
<dbReference type="InterPro" id="IPR015946">
    <property type="entry name" value="KH_dom-like_a/b"/>
</dbReference>
<feature type="region of interest" description="G2" evidence="7">
    <location>
        <begin position="47"/>
        <end position="51"/>
    </location>
</feature>